<keyword evidence="1" id="KW-0805">Transcription regulation</keyword>
<dbReference type="PANTHER" id="PTHR33164">
    <property type="entry name" value="TRANSCRIPTIONAL REGULATOR, MARR FAMILY"/>
    <property type="match status" value="1"/>
</dbReference>
<name>A0A916UKG0_9HYPH</name>
<dbReference type="Gene3D" id="1.10.10.10">
    <property type="entry name" value="Winged helix-like DNA-binding domain superfamily/Winged helix DNA-binding domain"/>
    <property type="match status" value="1"/>
</dbReference>
<evidence type="ECO:0000313" key="5">
    <source>
        <dbReference type="EMBL" id="GGC75543.1"/>
    </source>
</evidence>
<evidence type="ECO:0000256" key="2">
    <source>
        <dbReference type="ARBA" id="ARBA00023125"/>
    </source>
</evidence>
<dbReference type="PROSITE" id="PS50995">
    <property type="entry name" value="HTH_MARR_2"/>
    <property type="match status" value="1"/>
</dbReference>
<evidence type="ECO:0000256" key="3">
    <source>
        <dbReference type="ARBA" id="ARBA00023163"/>
    </source>
</evidence>
<gene>
    <name evidence="5" type="ORF">GCM10010994_37510</name>
</gene>
<keyword evidence="6" id="KW-1185">Reference proteome</keyword>
<dbReference type="InterPro" id="IPR036388">
    <property type="entry name" value="WH-like_DNA-bd_sf"/>
</dbReference>
<dbReference type="SUPFAM" id="SSF46785">
    <property type="entry name" value="Winged helix' DNA-binding domain"/>
    <property type="match status" value="1"/>
</dbReference>
<protein>
    <submittedName>
        <fullName evidence="5">MarR family transcriptional regulator</fullName>
    </submittedName>
</protein>
<reference evidence="5" key="1">
    <citation type="journal article" date="2014" name="Int. J. Syst. Evol. Microbiol.">
        <title>Complete genome sequence of Corynebacterium casei LMG S-19264T (=DSM 44701T), isolated from a smear-ripened cheese.</title>
        <authorList>
            <consortium name="US DOE Joint Genome Institute (JGI-PGF)"/>
            <person name="Walter F."/>
            <person name="Albersmeier A."/>
            <person name="Kalinowski J."/>
            <person name="Ruckert C."/>
        </authorList>
    </citation>
    <scope>NUCLEOTIDE SEQUENCE</scope>
    <source>
        <strain evidence="5">CGMCC 1.12919</strain>
    </source>
</reference>
<reference evidence="5" key="2">
    <citation type="submission" date="2020-09" db="EMBL/GenBank/DDBJ databases">
        <authorList>
            <person name="Sun Q."/>
            <person name="Zhou Y."/>
        </authorList>
    </citation>
    <scope>NUCLEOTIDE SEQUENCE</scope>
    <source>
        <strain evidence="5">CGMCC 1.12919</strain>
    </source>
</reference>
<dbReference type="GO" id="GO:0006950">
    <property type="term" value="P:response to stress"/>
    <property type="evidence" value="ECO:0007669"/>
    <property type="project" value="TreeGrafter"/>
</dbReference>
<dbReference type="InterPro" id="IPR036390">
    <property type="entry name" value="WH_DNA-bd_sf"/>
</dbReference>
<dbReference type="AlphaFoldDB" id="A0A916UKG0"/>
<sequence>MGEGLDDRGYAALAQFRRTLRIFLAFSEDAARQAGLTPQQHQAILAIRGLAPITGMTINELSEQLLLKPQTTVELADRLAAAGLVERQRDEVDRRRVFLQLTPKALEILEQLSAAHLAQIGRDAPHLIELLEQVAKRGRRP</sequence>
<keyword evidence="3" id="KW-0804">Transcription</keyword>
<dbReference type="RefSeq" id="WP_188610692.1">
    <property type="nucleotide sequence ID" value="NZ_BMGG01000006.1"/>
</dbReference>
<evidence type="ECO:0000259" key="4">
    <source>
        <dbReference type="PROSITE" id="PS50995"/>
    </source>
</evidence>
<dbReference type="GO" id="GO:0003700">
    <property type="term" value="F:DNA-binding transcription factor activity"/>
    <property type="evidence" value="ECO:0007669"/>
    <property type="project" value="InterPro"/>
</dbReference>
<accession>A0A916UKG0</accession>
<evidence type="ECO:0000256" key="1">
    <source>
        <dbReference type="ARBA" id="ARBA00023015"/>
    </source>
</evidence>
<dbReference type="InterPro" id="IPR023187">
    <property type="entry name" value="Tscrpt_reg_MarR-type_CS"/>
</dbReference>
<dbReference type="PROSITE" id="PS01117">
    <property type="entry name" value="HTH_MARR_1"/>
    <property type="match status" value="1"/>
</dbReference>
<dbReference type="SMART" id="SM00347">
    <property type="entry name" value="HTH_MARR"/>
    <property type="match status" value="1"/>
</dbReference>
<feature type="domain" description="HTH marR-type" evidence="4">
    <location>
        <begin position="6"/>
        <end position="141"/>
    </location>
</feature>
<evidence type="ECO:0000313" key="6">
    <source>
        <dbReference type="Proteomes" id="UP000637002"/>
    </source>
</evidence>
<keyword evidence="2" id="KW-0238">DNA-binding</keyword>
<comment type="caution">
    <text evidence="5">The sequence shown here is derived from an EMBL/GenBank/DDBJ whole genome shotgun (WGS) entry which is preliminary data.</text>
</comment>
<dbReference type="InterPro" id="IPR000835">
    <property type="entry name" value="HTH_MarR-typ"/>
</dbReference>
<dbReference type="InterPro" id="IPR039422">
    <property type="entry name" value="MarR/SlyA-like"/>
</dbReference>
<organism evidence="5 6">
    <name type="scientific">Chelatococcus reniformis</name>
    <dbReference type="NCBI Taxonomy" id="1494448"/>
    <lineage>
        <taxon>Bacteria</taxon>
        <taxon>Pseudomonadati</taxon>
        <taxon>Pseudomonadota</taxon>
        <taxon>Alphaproteobacteria</taxon>
        <taxon>Hyphomicrobiales</taxon>
        <taxon>Chelatococcaceae</taxon>
        <taxon>Chelatococcus</taxon>
    </lineage>
</organism>
<dbReference type="Proteomes" id="UP000637002">
    <property type="component" value="Unassembled WGS sequence"/>
</dbReference>
<dbReference type="Pfam" id="PF12802">
    <property type="entry name" value="MarR_2"/>
    <property type="match status" value="1"/>
</dbReference>
<dbReference type="GO" id="GO:0003677">
    <property type="term" value="F:DNA binding"/>
    <property type="evidence" value="ECO:0007669"/>
    <property type="project" value="UniProtKB-KW"/>
</dbReference>
<dbReference type="EMBL" id="BMGG01000006">
    <property type="protein sequence ID" value="GGC75543.1"/>
    <property type="molecule type" value="Genomic_DNA"/>
</dbReference>
<dbReference type="PANTHER" id="PTHR33164:SF43">
    <property type="entry name" value="HTH-TYPE TRANSCRIPTIONAL REPRESSOR YETL"/>
    <property type="match status" value="1"/>
</dbReference>
<proteinExistence type="predicted"/>